<dbReference type="Gene3D" id="2.130.10.10">
    <property type="entry name" value="YVTN repeat-like/Quinoprotein amine dehydrogenase"/>
    <property type="match status" value="1"/>
</dbReference>
<proteinExistence type="predicted"/>
<sequence length="705" mass="79363">MEDQDEIQQPEQIINHGQLDLTPTFSYSLNHRILANCAVSAILEPGGNDTLVAVTASNKVVIRETESSLHISDTIRCITTAPFCDGYDAIVIGTETQIIVFDIHNNATLFRRDIPDGVNCFAVGNVADMNPMIFCGGNCAIWGYDKEGNNVYWTVTGDVITCMCICDYDNDGENELIIGSPDFEIRVFKNDLMRSELMETDAVVCLQAVSQDCFGYALANGTIGVYQKEERLWRIKSKNNVSAILRYPSDELMTCVWKMGKIDMRQVDNGDVSSKDQSTSGQVVAACATHSEDPLKAHITVVLSDGKVQGYKLQQRKENNDKTQEMIREFGQKKHNLMMELSNYEQEEQMTEAEKEREQRIPIGTVVNCLYVVNSDERTLNLVLEASNNVTIRAVVIFAEGMFEGESHIWIPGKLEGNGDKATIPIVPEKDAQNDMHIKAFLGAPDAFKLHVFEMSRTVPRFARFALLPFQENWVEPTSYVEFESKQRLFDWVHESFVVDVNSPAFNLDAPQVELRFVGLAPRKNCQLSIKFDKQENKMRIYHDCIETTGNMVQSLAEYFQVHSLTSHASFKPLFDEAEEILGELDAMTDLRDRLTAELQEKQSAVKETLVRAEDSIGIDNIGMARKLYARLKQMDAAARQASLLRSNNQERCVQSLRRLNKIIENSSKLRVGEPGRQIVVACRQAISDDNKQIIVKILEFGASA</sequence>
<dbReference type="AlphaFoldDB" id="A0A8S1HUV7"/>
<dbReference type="PIRSF" id="PIRSF013684">
    <property type="entry name" value="BBS2"/>
    <property type="match status" value="1"/>
</dbReference>
<dbReference type="InterPro" id="IPR015943">
    <property type="entry name" value="WD40/YVTN_repeat-like_dom_sf"/>
</dbReference>
<evidence type="ECO:0000256" key="2">
    <source>
        <dbReference type="ARBA" id="ARBA00004245"/>
    </source>
</evidence>
<comment type="subcellular location">
    <subcellularLocation>
        <location evidence="1">Cell projection</location>
        <location evidence="1">Cilium</location>
    </subcellularLocation>
    <subcellularLocation>
        <location evidence="2">Cytoplasm</location>
        <location evidence="2">Cytoskeleton</location>
    </subcellularLocation>
</comment>
<feature type="domain" description="BBS2 hairpin" evidence="13">
    <location>
        <begin position="576"/>
        <end position="669"/>
    </location>
</feature>
<feature type="coiled-coil region" evidence="8">
    <location>
        <begin position="327"/>
        <end position="361"/>
    </location>
</feature>
<name>A0A8S1HUV7_9PELO</name>
<dbReference type="GO" id="GO:0031514">
    <property type="term" value="C:motile cilium"/>
    <property type="evidence" value="ECO:0007669"/>
    <property type="project" value="TreeGrafter"/>
</dbReference>
<dbReference type="InterPro" id="IPR016616">
    <property type="entry name" value="Bardet-Biedl_syndrome_2_prot"/>
</dbReference>
<dbReference type="InterPro" id="IPR029430">
    <property type="entry name" value="BBS2_N"/>
</dbReference>
<keyword evidence="3 7" id="KW-0963">Cytoplasm</keyword>
<comment type="caution">
    <text evidence="14">The sequence shown here is derived from an EMBL/GenBank/DDBJ whole genome shotgun (WGS) entry which is preliminary data.</text>
</comment>
<dbReference type="InterPro" id="IPR036322">
    <property type="entry name" value="WD40_repeat_dom_sf"/>
</dbReference>
<keyword evidence="15" id="KW-1185">Reference proteome</keyword>
<dbReference type="GO" id="GO:0034464">
    <property type="term" value="C:BBSome"/>
    <property type="evidence" value="ECO:0007669"/>
    <property type="project" value="UniProtKB-UniRule"/>
</dbReference>
<keyword evidence="6 7" id="KW-0966">Cell projection</keyword>
<dbReference type="InterPro" id="IPR029333">
    <property type="entry name" value="BBS2_GAE_dom"/>
</dbReference>
<keyword evidence="8" id="KW-0175">Coiled coil</keyword>
<evidence type="ECO:0000313" key="14">
    <source>
        <dbReference type="EMBL" id="CAD6196787.1"/>
    </source>
</evidence>
<reference evidence="14" key="1">
    <citation type="submission" date="2020-10" db="EMBL/GenBank/DDBJ databases">
        <authorList>
            <person name="Kikuchi T."/>
        </authorList>
    </citation>
    <scope>NUCLEOTIDE SEQUENCE</scope>
    <source>
        <strain evidence="14">NKZ352</strain>
    </source>
</reference>
<evidence type="ECO:0000259" key="13">
    <source>
        <dbReference type="Pfam" id="PF23353"/>
    </source>
</evidence>
<dbReference type="Pfam" id="PF23350">
    <property type="entry name" value="BBS2_pf"/>
    <property type="match status" value="1"/>
</dbReference>
<dbReference type="GO" id="GO:1905515">
    <property type="term" value="P:non-motile cilium assembly"/>
    <property type="evidence" value="ECO:0007669"/>
    <property type="project" value="InterPro"/>
</dbReference>
<evidence type="ECO:0000256" key="8">
    <source>
        <dbReference type="SAM" id="Coils"/>
    </source>
</evidence>
<evidence type="ECO:0000259" key="12">
    <source>
        <dbReference type="Pfam" id="PF23350"/>
    </source>
</evidence>
<dbReference type="GO" id="GO:0036064">
    <property type="term" value="C:ciliary basal body"/>
    <property type="evidence" value="ECO:0007669"/>
    <property type="project" value="TreeGrafter"/>
</dbReference>
<dbReference type="EMBL" id="CAJGYM010000079">
    <property type="protein sequence ID" value="CAD6196787.1"/>
    <property type="molecule type" value="Genomic_DNA"/>
</dbReference>
<keyword evidence="4 7" id="KW-0969">Cilium</keyword>
<evidence type="ECO:0000259" key="11">
    <source>
        <dbReference type="Pfam" id="PF14783"/>
    </source>
</evidence>
<dbReference type="Pfam" id="PF14783">
    <property type="entry name" value="BBS2_Mid"/>
    <property type="match status" value="1"/>
</dbReference>
<organism evidence="14 15">
    <name type="scientific">Caenorhabditis auriculariae</name>
    <dbReference type="NCBI Taxonomy" id="2777116"/>
    <lineage>
        <taxon>Eukaryota</taxon>
        <taxon>Metazoa</taxon>
        <taxon>Ecdysozoa</taxon>
        <taxon>Nematoda</taxon>
        <taxon>Chromadorea</taxon>
        <taxon>Rhabditida</taxon>
        <taxon>Rhabditina</taxon>
        <taxon>Rhabditomorpha</taxon>
        <taxon>Rhabditoidea</taxon>
        <taxon>Rhabditidae</taxon>
        <taxon>Peloderinae</taxon>
        <taxon>Caenorhabditis</taxon>
    </lineage>
</organism>
<evidence type="ECO:0000256" key="5">
    <source>
        <dbReference type="ARBA" id="ARBA00023212"/>
    </source>
</evidence>
<evidence type="ECO:0000256" key="4">
    <source>
        <dbReference type="ARBA" id="ARBA00023069"/>
    </source>
</evidence>
<evidence type="ECO:0000256" key="3">
    <source>
        <dbReference type="ARBA" id="ARBA00022490"/>
    </source>
</evidence>
<dbReference type="PANTHER" id="PTHR32465:SF0">
    <property type="entry name" value="BARDET-BIEDL SYNDROME 2 PROTEIN"/>
    <property type="match status" value="1"/>
</dbReference>
<evidence type="ECO:0000313" key="15">
    <source>
        <dbReference type="Proteomes" id="UP000835052"/>
    </source>
</evidence>
<dbReference type="OrthoDB" id="2120021at2759"/>
<evidence type="ECO:0000259" key="10">
    <source>
        <dbReference type="Pfam" id="PF14782"/>
    </source>
</evidence>
<feature type="coiled-coil region" evidence="8">
    <location>
        <begin position="578"/>
        <end position="612"/>
    </location>
</feature>
<evidence type="ECO:0000259" key="9">
    <source>
        <dbReference type="Pfam" id="PF14781"/>
    </source>
</evidence>
<dbReference type="InterPro" id="IPR055380">
    <property type="entry name" value="BBS2_hp_dom"/>
</dbReference>
<feature type="domain" description="BBS2 platform" evidence="12">
    <location>
        <begin position="473"/>
        <end position="560"/>
    </location>
</feature>
<dbReference type="Proteomes" id="UP000835052">
    <property type="component" value="Unassembled WGS sequence"/>
</dbReference>
<dbReference type="GO" id="GO:0016020">
    <property type="term" value="C:membrane"/>
    <property type="evidence" value="ECO:0007669"/>
    <property type="project" value="TreeGrafter"/>
</dbReference>
<feature type="domain" description="Ciliary BBSome complex subunit 2 middle region" evidence="11">
    <location>
        <begin position="163"/>
        <end position="265"/>
    </location>
</feature>
<protein>
    <recommendedName>
        <fullName evidence="7">Bardet-Biedl syndrome 2 protein homolog</fullName>
    </recommendedName>
</protein>
<dbReference type="Pfam" id="PF14782">
    <property type="entry name" value="BBS2_GAE"/>
    <property type="match status" value="1"/>
</dbReference>
<dbReference type="Pfam" id="PF23353">
    <property type="entry name" value="BBS2_hp"/>
    <property type="match status" value="1"/>
</dbReference>
<evidence type="ECO:0000256" key="7">
    <source>
        <dbReference type="PIRNR" id="PIRNR013684"/>
    </source>
</evidence>
<dbReference type="Pfam" id="PF14781">
    <property type="entry name" value="BBS2_N"/>
    <property type="match status" value="1"/>
</dbReference>
<feature type="domain" description="Ciliary BBSome complex subunit 2 N-terminal" evidence="9">
    <location>
        <begin position="67"/>
        <end position="124"/>
    </location>
</feature>
<keyword evidence="5 7" id="KW-0206">Cytoskeleton</keyword>
<dbReference type="InterPro" id="IPR029429">
    <property type="entry name" value="BBS2_Mid"/>
</dbReference>
<dbReference type="PANTHER" id="PTHR32465">
    <property type="entry name" value="BARDET-BIEDL SYNDROME 2 PROTEIN"/>
    <property type="match status" value="1"/>
</dbReference>
<dbReference type="InterPro" id="IPR055379">
    <property type="entry name" value="BBS2_pf_dom"/>
</dbReference>
<gene>
    <name evidence="14" type="ORF">CAUJ_LOCUS12699</name>
</gene>
<evidence type="ECO:0000256" key="1">
    <source>
        <dbReference type="ARBA" id="ARBA00004138"/>
    </source>
</evidence>
<dbReference type="SUPFAM" id="SSF50978">
    <property type="entry name" value="WD40 repeat-like"/>
    <property type="match status" value="1"/>
</dbReference>
<evidence type="ECO:0000256" key="6">
    <source>
        <dbReference type="ARBA" id="ARBA00023273"/>
    </source>
</evidence>
<dbReference type="GO" id="GO:0043005">
    <property type="term" value="C:neuron projection"/>
    <property type="evidence" value="ECO:0007669"/>
    <property type="project" value="TreeGrafter"/>
</dbReference>
<feature type="domain" description="BBS2 GAE" evidence="10">
    <location>
        <begin position="374"/>
        <end position="462"/>
    </location>
</feature>
<accession>A0A8S1HUV7</accession>